<organism evidence="2 3">
    <name type="scientific">Raphidocelis subcapitata</name>
    <dbReference type="NCBI Taxonomy" id="307507"/>
    <lineage>
        <taxon>Eukaryota</taxon>
        <taxon>Viridiplantae</taxon>
        <taxon>Chlorophyta</taxon>
        <taxon>core chlorophytes</taxon>
        <taxon>Chlorophyceae</taxon>
        <taxon>CS clade</taxon>
        <taxon>Sphaeropleales</taxon>
        <taxon>Selenastraceae</taxon>
        <taxon>Raphidocelis</taxon>
    </lineage>
</organism>
<comment type="similarity">
    <text evidence="1">Belongs to the FAM136 family.</text>
</comment>
<sequence length="145" mass="15927">MASPPPSLDKLQKDVEGLMDQLQASHLIPLQKAAFLCSANCCDARKQLGEIQQCTDRCQAPILSAQQAIYGELQTFQERLQRCLVRCQDRAQESLPSDRDPSEAQVKKAQDQLLGCMDACAKEYSGGVPKLRAGIEAALKKIPRA</sequence>
<comment type="caution">
    <text evidence="2">The sequence shown here is derived from an EMBL/GenBank/DDBJ whole genome shotgun (WGS) entry which is preliminary data.</text>
</comment>
<evidence type="ECO:0000256" key="1">
    <source>
        <dbReference type="ARBA" id="ARBA00009952"/>
    </source>
</evidence>
<dbReference type="FunCoup" id="A0A2V0NWY6">
    <property type="interactions" value="1660"/>
</dbReference>
<evidence type="ECO:0000313" key="2">
    <source>
        <dbReference type="EMBL" id="GBF92136.1"/>
    </source>
</evidence>
<dbReference type="PANTHER" id="PTHR21096:SF0">
    <property type="entry name" value="PROTEIN FAM136A"/>
    <property type="match status" value="1"/>
</dbReference>
<protein>
    <recommendedName>
        <fullName evidence="4">Protein FAM136A</fullName>
    </recommendedName>
</protein>
<dbReference type="InterPro" id="IPR008560">
    <property type="entry name" value="DUF842_euk"/>
</dbReference>
<name>A0A2V0NWY6_9CHLO</name>
<dbReference type="Proteomes" id="UP000247498">
    <property type="component" value="Unassembled WGS sequence"/>
</dbReference>
<accession>A0A2V0NWY6</accession>
<dbReference type="OrthoDB" id="9975421at2759"/>
<keyword evidence="3" id="KW-1185">Reference proteome</keyword>
<dbReference type="InParanoid" id="A0A2V0NWY6"/>
<reference evidence="2 3" key="1">
    <citation type="journal article" date="2018" name="Sci. Rep.">
        <title>Raphidocelis subcapitata (=Pseudokirchneriella subcapitata) provides an insight into genome evolution and environmental adaptations in the Sphaeropleales.</title>
        <authorList>
            <person name="Suzuki S."/>
            <person name="Yamaguchi H."/>
            <person name="Nakajima N."/>
            <person name="Kawachi M."/>
        </authorList>
    </citation>
    <scope>NUCLEOTIDE SEQUENCE [LARGE SCALE GENOMIC DNA]</scope>
    <source>
        <strain evidence="2 3">NIES-35</strain>
    </source>
</reference>
<gene>
    <name evidence="2" type="ORF">Rsub_04483</name>
</gene>
<evidence type="ECO:0008006" key="4">
    <source>
        <dbReference type="Google" id="ProtNLM"/>
    </source>
</evidence>
<proteinExistence type="inferred from homology"/>
<dbReference type="PANTHER" id="PTHR21096">
    <property type="entry name" value="PROTEIN FAM136A"/>
    <property type="match status" value="1"/>
</dbReference>
<dbReference type="GO" id="GO:0005737">
    <property type="term" value="C:cytoplasm"/>
    <property type="evidence" value="ECO:0007669"/>
    <property type="project" value="TreeGrafter"/>
</dbReference>
<dbReference type="AlphaFoldDB" id="A0A2V0NWY6"/>
<evidence type="ECO:0000313" key="3">
    <source>
        <dbReference type="Proteomes" id="UP000247498"/>
    </source>
</evidence>
<dbReference type="EMBL" id="BDRX01000029">
    <property type="protein sequence ID" value="GBF92136.1"/>
    <property type="molecule type" value="Genomic_DNA"/>
</dbReference>
<dbReference type="Pfam" id="PF05811">
    <property type="entry name" value="DUF842"/>
    <property type="match status" value="1"/>
</dbReference>